<comment type="caution">
    <text evidence="2">The sequence shown here is derived from an EMBL/GenBank/DDBJ whole genome shotgun (WGS) entry which is preliminary data.</text>
</comment>
<dbReference type="Proteomes" id="UP001345219">
    <property type="component" value="Chromosome 16"/>
</dbReference>
<keyword evidence="1" id="KW-1133">Transmembrane helix</keyword>
<keyword evidence="1" id="KW-0472">Membrane</keyword>
<dbReference type="AlphaFoldDB" id="A0AAN7JQY9"/>
<dbReference type="EMBL" id="JAXIOK010000016">
    <property type="protein sequence ID" value="KAK4752016.1"/>
    <property type="molecule type" value="Genomic_DNA"/>
</dbReference>
<keyword evidence="3" id="KW-1185">Reference proteome</keyword>
<gene>
    <name evidence="2" type="ORF">SAY87_020814</name>
</gene>
<evidence type="ECO:0000313" key="2">
    <source>
        <dbReference type="EMBL" id="KAK4752016.1"/>
    </source>
</evidence>
<feature type="transmembrane region" description="Helical" evidence="1">
    <location>
        <begin position="6"/>
        <end position="29"/>
    </location>
</feature>
<name>A0AAN7JQY9_9MYRT</name>
<proteinExistence type="predicted"/>
<keyword evidence="1" id="KW-0812">Transmembrane</keyword>
<accession>A0AAN7JQY9</accession>
<organism evidence="2 3">
    <name type="scientific">Trapa incisa</name>
    <dbReference type="NCBI Taxonomy" id="236973"/>
    <lineage>
        <taxon>Eukaryota</taxon>
        <taxon>Viridiplantae</taxon>
        <taxon>Streptophyta</taxon>
        <taxon>Embryophyta</taxon>
        <taxon>Tracheophyta</taxon>
        <taxon>Spermatophyta</taxon>
        <taxon>Magnoliopsida</taxon>
        <taxon>eudicotyledons</taxon>
        <taxon>Gunneridae</taxon>
        <taxon>Pentapetalae</taxon>
        <taxon>rosids</taxon>
        <taxon>malvids</taxon>
        <taxon>Myrtales</taxon>
        <taxon>Lythraceae</taxon>
        <taxon>Trapa</taxon>
    </lineage>
</organism>
<evidence type="ECO:0000256" key="1">
    <source>
        <dbReference type="SAM" id="Phobius"/>
    </source>
</evidence>
<evidence type="ECO:0000313" key="3">
    <source>
        <dbReference type="Proteomes" id="UP001345219"/>
    </source>
</evidence>
<sequence>MSYSTASSFILCFCQPTVLFIGLLADGCIKLPHYRKLLRHHLNRSIRSIQIVFVLNMSFSNITSHRHNALSFLCSRRQETLKSWPPLTEDLTFERSIRMREEVHEVVEEECLPQSLQVLLPEVPLRAAGDLRQPRRLSLLRLPPDPRQPPQVPLNHCRINSVYVVVLALTRLNEQTACNKPLNLVIPLLA</sequence>
<protein>
    <submittedName>
        <fullName evidence="2">Uncharacterized protein</fullName>
    </submittedName>
</protein>
<reference evidence="2 3" key="1">
    <citation type="journal article" date="2023" name="Hortic Res">
        <title>Pangenome of water caltrop reveals structural variations and asymmetric subgenome divergence after allopolyploidization.</title>
        <authorList>
            <person name="Zhang X."/>
            <person name="Chen Y."/>
            <person name="Wang L."/>
            <person name="Yuan Y."/>
            <person name="Fang M."/>
            <person name="Shi L."/>
            <person name="Lu R."/>
            <person name="Comes H.P."/>
            <person name="Ma Y."/>
            <person name="Chen Y."/>
            <person name="Huang G."/>
            <person name="Zhou Y."/>
            <person name="Zheng Z."/>
            <person name="Qiu Y."/>
        </authorList>
    </citation>
    <scope>NUCLEOTIDE SEQUENCE [LARGE SCALE GENOMIC DNA]</scope>
    <source>
        <tissue evidence="2">Roots</tissue>
    </source>
</reference>